<comment type="cofactor">
    <cofactor evidence="1">
        <name>Mg(2+)</name>
        <dbReference type="ChEBI" id="CHEBI:18420"/>
    </cofactor>
</comment>
<evidence type="ECO:0000256" key="1">
    <source>
        <dbReference type="ARBA" id="ARBA00001946"/>
    </source>
</evidence>
<dbReference type="Gene3D" id="3.40.50.1000">
    <property type="entry name" value="HAD superfamily/HAD-like"/>
    <property type="match status" value="1"/>
</dbReference>
<comment type="caution">
    <text evidence="11">The sequence shown here is derived from an EMBL/GenBank/DDBJ whole genome shotgun (WGS) entry which is preliminary data.</text>
</comment>
<dbReference type="PANTHER" id="PTHR46193:SF18">
    <property type="entry name" value="HEXITOL PHOSPHATASE B"/>
    <property type="match status" value="1"/>
</dbReference>
<dbReference type="Pfam" id="PF00702">
    <property type="entry name" value="Hydrolase"/>
    <property type="match status" value="1"/>
</dbReference>
<dbReference type="NCBIfam" id="TIGR01509">
    <property type="entry name" value="HAD-SF-IA-v3"/>
    <property type="match status" value="1"/>
</dbReference>
<dbReference type="InterPro" id="IPR010976">
    <property type="entry name" value="B-phosphoglucomutase_hydrolase"/>
</dbReference>
<dbReference type="RefSeq" id="WP_109230034.1">
    <property type="nucleotide sequence ID" value="NZ_PYHR01000002.1"/>
</dbReference>
<evidence type="ECO:0000256" key="10">
    <source>
        <dbReference type="ARBA" id="ARBA00044991"/>
    </source>
</evidence>
<sequence>MTRFDPRDAVLFDLDGVLTPTAEVHMLAWARLFEPYLRSKGVAPYRDSDYFDHIDGKPRYDGVRTLLASRGIVLPDGDASDSPDLETVCGLGNRKNSVFTSVLESDGVSPYPGSVAFLDALAARTGEDAVAVAVVSSSKNARSVLTAAGLIDRFEVIVDGAVAAERGIAGKPAPDTYLDAAAQLGVHPSRAVVVEDATSGVAAGRAGDFGLVLGVNRGTGAQDLLDHGADVVVDDLDELVADLTDGAQA</sequence>
<dbReference type="InterPro" id="IPR023198">
    <property type="entry name" value="PGP-like_dom2"/>
</dbReference>
<evidence type="ECO:0000256" key="2">
    <source>
        <dbReference type="ARBA" id="ARBA00006171"/>
    </source>
</evidence>
<reference evidence="11 12" key="1">
    <citation type="submission" date="2018-03" db="EMBL/GenBank/DDBJ databases">
        <title>Genome assembly of novel Miniimonas species PCH200.</title>
        <authorList>
            <person name="Thakur V."/>
            <person name="Kumar V."/>
            <person name="Singh D."/>
        </authorList>
    </citation>
    <scope>NUCLEOTIDE SEQUENCE [LARGE SCALE GENOMIC DNA]</scope>
    <source>
        <strain evidence="11 12">PCH200</strain>
    </source>
</reference>
<dbReference type="Gene3D" id="1.10.150.240">
    <property type="entry name" value="Putative phosphatase, domain 2"/>
    <property type="match status" value="1"/>
</dbReference>
<keyword evidence="4" id="KW-0479">Metal-binding</keyword>
<keyword evidence="12" id="KW-1185">Reference proteome</keyword>
<dbReference type="EC" id="5.4.2.6" evidence="9"/>
<dbReference type="GO" id="GO:0008801">
    <property type="term" value="F:beta-phosphoglucomutase activity"/>
    <property type="evidence" value="ECO:0007669"/>
    <property type="project" value="UniProtKB-EC"/>
</dbReference>
<evidence type="ECO:0000313" key="11">
    <source>
        <dbReference type="EMBL" id="PWD51654.1"/>
    </source>
</evidence>
<dbReference type="InterPro" id="IPR023214">
    <property type="entry name" value="HAD_sf"/>
</dbReference>
<comment type="catalytic activity">
    <reaction evidence="8">
        <text>beta-D-glucose 1-phosphate = beta-D-glucose 6-phosphate</text>
        <dbReference type="Rhea" id="RHEA:20113"/>
        <dbReference type="ChEBI" id="CHEBI:57684"/>
        <dbReference type="ChEBI" id="CHEBI:58247"/>
        <dbReference type="EC" id="5.4.2.6"/>
    </reaction>
</comment>
<dbReference type="NCBIfam" id="TIGR02009">
    <property type="entry name" value="PGMB-YQAB-SF"/>
    <property type="match status" value="1"/>
</dbReference>
<dbReference type="OrthoDB" id="9797743at2"/>
<keyword evidence="6" id="KW-0413">Isomerase</keyword>
<comment type="similarity">
    <text evidence="2">Belongs to the HAD-like hydrolase superfamily. CbbY/CbbZ/Gph/YieH family.</text>
</comment>
<dbReference type="InterPro" id="IPR006439">
    <property type="entry name" value="HAD-SF_hydro_IA"/>
</dbReference>
<keyword evidence="3" id="KW-0597">Phosphoprotein</keyword>
<dbReference type="InterPro" id="IPR036412">
    <property type="entry name" value="HAD-like_sf"/>
</dbReference>
<evidence type="ECO:0000256" key="8">
    <source>
        <dbReference type="ARBA" id="ARBA00044926"/>
    </source>
</evidence>
<protein>
    <recommendedName>
        <fullName evidence="10">Beta-phosphoglucomutase</fullName>
        <ecNumber evidence="9">5.4.2.6</ecNumber>
    </recommendedName>
</protein>
<evidence type="ECO:0000256" key="7">
    <source>
        <dbReference type="ARBA" id="ARBA00023277"/>
    </source>
</evidence>
<dbReference type="PANTHER" id="PTHR46193">
    <property type="entry name" value="6-PHOSPHOGLUCONATE PHOSPHATASE"/>
    <property type="match status" value="1"/>
</dbReference>
<dbReference type="AlphaFoldDB" id="A0A2U1ZXG2"/>
<dbReference type="EMBL" id="PYHR01000002">
    <property type="protein sequence ID" value="PWD51654.1"/>
    <property type="molecule type" value="Genomic_DNA"/>
</dbReference>
<keyword evidence="5" id="KW-0460">Magnesium</keyword>
<dbReference type="GO" id="GO:0046872">
    <property type="term" value="F:metal ion binding"/>
    <property type="evidence" value="ECO:0007669"/>
    <property type="project" value="UniProtKB-KW"/>
</dbReference>
<name>A0A2U1ZXG2_9MICO</name>
<evidence type="ECO:0000256" key="5">
    <source>
        <dbReference type="ARBA" id="ARBA00022842"/>
    </source>
</evidence>
<organism evidence="11 12">
    <name type="scientific">Serinibacter arcticus</name>
    <dbReference type="NCBI Taxonomy" id="1655435"/>
    <lineage>
        <taxon>Bacteria</taxon>
        <taxon>Bacillati</taxon>
        <taxon>Actinomycetota</taxon>
        <taxon>Actinomycetes</taxon>
        <taxon>Micrococcales</taxon>
        <taxon>Beutenbergiaceae</taxon>
        <taxon>Serinibacter</taxon>
    </lineage>
</organism>
<evidence type="ECO:0000256" key="9">
    <source>
        <dbReference type="ARBA" id="ARBA00044968"/>
    </source>
</evidence>
<dbReference type="SUPFAM" id="SSF56784">
    <property type="entry name" value="HAD-like"/>
    <property type="match status" value="1"/>
</dbReference>
<gene>
    <name evidence="11" type="ORF">C8046_14380</name>
</gene>
<evidence type="ECO:0000256" key="4">
    <source>
        <dbReference type="ARBA" id="ARBA00022723"/>
    </source>
</evidence>
<proteinExistence type="inferred from homology"/>
<dbReference type="Proteomes" id="UP000245166">
    <property type="component" value="Unassembled WGS sequence"/>
</dbReference>
<dbReference type="SFLD" id="SFLDS00003">
    <property type="entry name" value="Haloacid_Dehalogenase"/>
    <property type="match status" value="1"/>
</dbReference>
<accession>A0A2U1ZXG2</accession>
<keyword evidence="7" id="KW-0119">Carbohydrate metabolism</keyword>
<evidence type="ECO:0000256" key="6">
    <source>
        <dbReference type="ARBA" id="ARBA00023235"/>
    </source>
</evidence>
<dbReference type="InterPro" id="IPR051600">
    <property type="entry name" value="Beta-PGM-like"/>
</dbReference>
<evidence type="ECO:0000313" key="12">
    <source>
        <dbReference type="Proteomes" id="UP000245166"/>
    </source>
</evidence>
<dbReference type="SFLD" id="SFLDG01129">
    <property type="entry name" value="C1.5:_HAD__Beta-PGM__Phosphata"/>
    <property type="match status" value="1"/>
</dbReference>
<evidence type="ECO:0000256" key="3">
    <source>
        <dbReference type="ARBA" id="ARBA00022553"/>
    </source>
</evidence>